<name>A0A0F5K5I6_9BURK</name>
<evidence type="ECO:0000259" key="1">
    <source>
        <dbReference type="Pfam" id="PF01370"/>
    </source>
</evidence>
<dbReference type="OrthoDB" id="5292533at2"/>
<gene>
    <name evidence="2" type="ORF">WM40_01980</name>
</gene>
<organism evidence="2 3">
    <name type="scientific">Robbsia andropogonis</name>
    <dbReference type="NCBI Taxonomy" id="28092"/>
    <lineage>
        <taxon>Bacteria</taxon>
        <taxon>Pseudomonadati</taxon>
        <taxon>Pseudomonadota</taxon>
        <taxon>Betaproteobacteria</taxon>
        <taxon>Burkholderiales</taxon>
        <taxon>Burkholderiaceae</taxon>
        <taxon>Robbsia</taxon>
    </lineage>
</organism>
<accession>A0A0F5K5I6</accession>
<dbReference type="PATRIC" id="fig|28092.6.peg.460"/>
<evidence type="ECO:0000313" key="3">
    <source>
        <dbReference type="Proteomes" id="UP000033618"/>
    </source>
</evidence>
<dbReference type="InterPro" id="IPR036291">
    <property type="entry name" value="NAD(P)-bd_dom_sf"/>
</dbReference>
<comment type="caution">
    <text evidence="2">The sequence shown here is derived from an EMBL/GenBank/DDBJ whole genome shotgun (WGS) entry which is preliminary data.</text>
</comment>
<dbReference type="Proteomes" id="UP000033618">
    <property type="component" value="Unassembled WGS sequence"/>
</dbReference>
<evidence type="ECO:0000313" key="2">
    <source>
        <dbReference type="EMBL" id="KKB65363.1"/>
    </source>
</evidence>
<dbReference type="STRING" id="28092.WM40_01980"/>
<dbReference type="GO" id="GO:0005737">
    <property type="term" value="C:cytoplasm"/>
    <property type="evidence" value="ECO:0007669"/>
    <property type="project" value="TreeGrafter"/>
</dbReference>
<feature type="domain" description="NAD-dependent epimerase/dehydratase" evidence="1">
    <location>
        <begin position="5"/>
        <end position="211"/>
    </location>
</feature>
<proteinExistence type="predicted"/>
<dbReference type="AlphaFoldDB" id="A0A0F5K5I6"/>
<sequence length="316" mass="33460">MKTRILVLGATGFVGKQVVTALAATDWAEPVAASRRAGDGVEQVDGTDAVSLGAAIAKVDGVINCLAGAPDAIVANARALRTALDTHLPTRAQPIPVVYFSSMAVYGNAEGRIDEDAPLAASSAYGLAKVEAERLLGVLPSVTFLRPGCIYGRGSPQWSKRIADLLRARRIGDLGAAGDGNSNLVHVDDVVQAALLALRSPRAPGRAYNLAMANAPRWNEYFVTYGRALGATPIRRIGARRMKFETKLLAPALKLAEIAGRKAGIHHLPPALPPSLARLWQQDIRLDVQRAEEELGLSWTSLQTALQEEAGKTGPA</sequence>
<keyword evidence="3" id="KW-1185">Reference proteome</keyword>
<dbReference type="PANTHER" id="PTHR48079">
    <property type="entry name" value="PROTEIN YEEZ"/>
    <property type="match status" value="1"/>
</dbReference>
<reference evidence="2 3" key="1">
    <citation type="submission" date="2015-03" db="EMBL/GenBank/DDBJ databases">
        <title>Draft Genome Sequence of Burkholderia andropogonis type strain ICMP2807, isolated from Sorghum bicolor.</title>
        <authorList>
            <person name="Lopes-Santos L."/>
            <person name="Castro D.B."/>
            <person name="Ottoboni L.M."/>
            <person name="Park D."/>
            <person name="Weirc B.S."/>
            <person name="Destefano S.A."/>
        </authorList>
    </citation>
    <scope>NUCLEOTIDE SEQUENCE [LARGE SCALE GENOMIC DNA]</scope>
    <source>
        <strain evidence="2 3">ICMP2807</strain>
    </source>
</reference>
<dbReference type="PANTHER" id="PTHR48079:SF6">
    <property type="entry name" value="NAD(P)-BINDING DOMAIN-CONTAINING PROTEIN-RELATED"/>
    <property type="match status" value="1"/>
</dbReference>
<protein>
    <submittedName>
        <fullName evidence="2">Capsular biosynthesis protein</fullName>
    </submittedName>
</protein>
<dbReference type="InterPro" id="IPR001509">
    <property type="entry name" value="Epimerase_deHydtase"/>
</dbReference>
<dbReference type="GO" id="GO:0004029">
    <property type="term" value="F:aldehyde dehydrogenase (NAD+) activity"/>
    <property type="evidence" value="ECO:0007669"/>
    <property type="project" value="TreeGrafter"/>
</dbReference>
<dbReference type="Gene3D" id="3.40.50.720">
    <property type="entry name" value="NAD(P)-binding Rossmann-like Domain"/>
    <property type="match status" value="1"/>
</dbReference>
<dbReference type="RefSeq" id="WP_024904669.1">
    <property type="nucleotide sequence ID" value="NZ_CADFGU010000010.1"/>
</dbReference>
<dbReference type="EMBL" id="LAQU01000001">
    <property type="protein sequence ID" value="KKB65363.1"/>
    <property type="molecule type" value="Genomic_DNA"/>
</dbReference>
<dbReference type="InterPro" id="IPR051783">
    <property type="entry name" value="NAD(P)-dependent_oxidoreduct"/>
</dbReference>
<dbReference type="Pfam" id="PF01370">
    <property type="entry name" value="Epimerase"/>
    <property type="match status" value="1"/>
</dbReference>
<dbReference type="SUPFAM" id="SSF51735">
    <property type="entry name" value="NAD(P)-binding Rossmann-fold domains"/>
    <property type="match status" value="1"/>
</dbReference>